<dbReference type="PROSITE" id="PS51330">
    <property type="entry name" value="DHFR_2"/>
    <property type="match status" value="2"/>
</dbReference>
<feature type="domain" description="DHFR" evidence="9">
    <location>
        <begin position="194"/>
        <end position="376"/>
    </location>
</feature>
<evidence type="ECO:0000259" key="9">
    <source>
        <dbReference type="PROSITE" id="PS51330"/>
    </source>
</evidence>
<dbReference type="PROSITE" id="PS00075">
    <property type="entry name" value="DHFR_1"/>
    <property type="match status" value="1"/>
</dbReference>
<comment type="caution">
    <text evidence="10">The sequence shown here is derived from an EMBL/GenBank/DDBJ whole genome shotgun (WGS) entry which is preliminary data.</text>
</comment>
<organism evidence="10 11">
    <name type="scientific">Paralvinella palmiformis</name>
    <dbReference type="NCBI Taxonomy" id="53620"/>
    <lineage>
        <taxon>Eukaryota</taxon>
        <taxon>Metazoa</taxon>
        <taxon>Spiralia</taxon>
        <taxon>Lophotrochozoa</taxon>
        <taxon>Annelida</taxon>
        <taxon>Polychaeta</taxon>
        <taxon>Sedentaria</taxon>
        <taxon>Canalipalpata</taxon>
        <taxon>Terebellida</taxon>
        <taxon>Terebelliformia</taxon>
        <taxon>Alvinellidae</taxon>
        <taxon>Paralvinella</taxon>
    </lineage>
</organism>
<evidence type="ECO:0000256" key="5">
    <source>
        <dbReference type="ARBA" id="ARBA00022857"/>
    </source>
</evidence>
<dbReference type="Proteomes" id="UP001208570">
    <property type="component" value="Unassembled WGS sequence"/>
</dbReference>
<feature type="domain" description="DHFR" evidence="9">
    <location>
        <begin position="4"/>
        <end position="180"/>
    </location>
</feature>
<evidence type="ECO:0000256" key="6">
    <source>
        <dbReference type="ARBA" id="ARBA00023002"/>
    </source>
</evidence>
<dbReference type="GO" id="GO:0046655">
    <property type="term" value="P:folic acid metabolic process"/>
    <property type="evidence" value="ECO:0007669"/>
    <property type="project" value="TreeGrafter"/>
</dbReference>
<dbReference type="PRINTS" id="PR00070">
    <property type="entry name" value="DHFR"/>
</dbReference>
<dbReference type="GO" id="GO:0050661">
    <property type="term" value="F:NADP binding"/>
    <property type="evidence" value="ECO:0007669"/>
    <property type="project" value="InterPro"/>
</dbReference>
<comment type="pathway">
    <text evidence="1">Cofactor biosynthesis; tetrahydrofolate biosynthesis; 5,6,7,8-tetrahydrofolate from 7,8-dihydrofolate: step 1/1.</text>
</comment>
<keyword evidence="11" id="KW-1185">Reference proteome</keyword>
<evidence type="ECO:0000256" key="3">
    <source>
        <dbReference type="ARBA" id="ARBA00012856"/>
    </source>
</evidence>
<name>A0AAD9NDC9_9ANNE</name>
<keyword evidence="6" id="KW-0560">Oxidoreductase</keyword>
<keyword evidence="5" id="KW-0521">NADP</keyword>
<dbReference type="Pfam" id="PF00186">
    <property type="entry name" value="DHFR_1"/>
    <property type="match status" value="2"/>
</dbReference>
<dbReference type="AlphaFoldDB" id="A0AAD9NDC9"/>
<dbReference type="InterPro" id="IPR024072">
    <property type="entry name" value="DHFR-like_dom_sf"/>
</dbReference>
<evidence type="ECO:0000313" key="10">
    <source>
        <dbReference type="EMBL" id="KAK2164111.1"/>
    </source>
</evidence>
<dbReference type="GO" id="GO:0006730">
    <property type="term" value="P:one-carbon metabolic process"/>
    <property type="evidence" value="ECO:0007669"/>
    <property type="project" value="UniProtKB-KW"/>
</dbReference>
<evidence type="ECO:0000256" key="7">
    <source>
        <dbReference type="ARBA" id="ARBA00048873"/>
    </source>
</evidence>
<dbReference type="EC" id="1.5.1.3" evidence="3"/>
<reference evidence="10" key="1">
    <citation type="journal article" date="2023" name="Mol. Biol. Evol.">
        <title>Third-Generation Sequencing Reveals the Adaptive Role of the Epigenome in Three Deep-Sea Polychaetes.</title>
        <authorList>
            <person name="Perez M."/>
            <person name="Aroh O."/>
            <person name="Sun Y."/>
            <person name="Lan Y."/>
            <person name="Juniper S.K."/>
            <person name="Young C.R."/>
            <person name="Angers B."/>
            <person name="Qian P.Y."/>
        </authorList>
    </citation>
    <scope>NUCLEOTIDE SEQUENCE</scope>
    <source>
        <strain evidence="10">P08H-3</strain>
    </source>
</reference>
<dbReference type="Gene3D" id="3.40.430.10">
    <property type="entry name" value="Dihydrofolate Reductase, subunit A"/>
    <property type="match status" value="2"/>
</dbReference>
<dbReference type="CDD" id="cd00209">
    <property type="entry name" value="DHFR"/>
    <property type="match status" value="2"/>
</dbReference>
<sequence length="379" mass="43381">MPPVLNLVIAMCNNNGIGISGKLPWKLKNEMAHFKKLTSATTDPDKMNALIMGRKTWQSIPEKFRPLPNRVNVVISSSLSTVPNGVYVAKSFEDAVSILFRKPLSDSVERIFIIGGASVYEAAIGSSYSCRIYLTRILADIKCDTFMPTFSDFKQVESSELDSAVQKEDGYEYKYEVYEKLSKEVMVDTNPQRTFNVCVAVEQNFGFSYEGTLPWPIIKKDFKHYLWLTSRRHNQTKKVVNIKGRATYEDSKDLVELCRPGVTNIVVSSKYKICPEYVYEVVPSFEAALSLIQTPPLADQVESVWVMGGQHIYEEAVQSRLCHRIYLTQIFKKYKCDRFFPEFRSSGRFVKVSDPEIDDSIQEENGIKFQFQVYERMQG</sequence>
<dbReference type="InterPro" id="IPR012259">
    <property type="entry name" value="DHFR"/>
</dbReference>
<dbReference type="GO" id="GO:0004146">
    <property type="term" value="F:dihydrofolate reductase activity"/>
    <property type="evidence" value="ECO:0007669"/>
    <property type="project" value="UniProtKB-EC"/>
</dbReference>
<evidence type="ECO:0000256" key="1">
    <source>
        <dbReference type="ARBA" id="ARBA00004903"/>
    </source>
</evidence>
<dbReference type="PANTHER" id="PTHR48069:SF3">
    <property type="entry name" value="DIHYDROFOLATE REDUCTASE"/>
    <property type="match status" value="1"/>
</dbReference>
<evidence type="ECO:0000256" key="4">
    <source>
        <dbReference type="ARBA" id="ARBA00022563"/>
    </source>
</evidence>
<dbReference type="InterPro" id="IPR001796">
    <property type="entry name" value="DHFR_dom"/>
</dbReference>
<dbReference type="EMBL" id="JAODUP010000068">
    <property type="protein sequence ID" value="KAK2164111.1"/>
    <property type="molecule type" value="Genomic_DNA"/>
</dbReference>
<evidence type="ECO:0000256" key="2">
    <source>
        <dbReference type="ARBA" id="ARBA00009539"/>
    </source>
</evidence>
<dbReference type="GO" id="GO:0046654">
    <property type="term" value="P:tetrahydrofolate biosynthetic process"/>
    <property type="evidence" value="ECO:0007669"/>
    <property type="project" value="InterPro"/>
</dbReference>
<proteinExistence type="inferred from homology"/>
<dbReference type="PANTHER" id="PTHR48069">
    <property type="entry name" value="DIHYDROFOLATE REDUCTASE"/>
    <property type="match status" value="1"/>
</dbReference>
<protein>
    <recommendedName>
        <fullName evidence="3">dihydrofolate reductase</fullName>
        <ecNumber evidence="3">1.5.1.3</ecNumber>
    </recommendedName>
</protein>
<accession>A0AAD9NDC9</accession>
<evidence type="ECO:0000256" key="8">
    <source>
        <dbReference type="RuleBase" id="RU004474"/>
    </source>
</evidence>
<dbReference type="GO" id="GO:0046452">
    <property type="term" value="P:dihydrofolate metabolic process"/>
    <property type="evidence" value="ECO:0007669"/>
    <property type="project" value="TreeGrafter"/>
</dbReference>
<dbReference type="InterPro" id="IPR017925">
    <property type="entry name" value="DHFR_CS"/>
</dbReference>
<evidence type="ECO:0000313" key="11">
    <source>
        <dbReference type="Proteomes" id="UP001208570"/>
    </source>
</evidence>
<dbReference type="GO" id="GO:0005739">
    <property type="term" value="C:mitochondrion"/>
    <property type="evidence" value="ECO:0007669"/>
    <property type="project" value="TreeGrafter"/>
</dbReference>
<dbReference type="SUPFAM" id="SSF53597">
    <property type="entry name" value="Dihydrofolate reductase-like"/>
    <property type="match status" value="2"/>
</dbReference>
<comment type="similarity">
    <text evidence="2 8">Belongs to the dihydrofolate reductase family.</text>
</comment>
<keyword evidence="4" id="KW-0554">One-carbon metabolism</keyword>
<gene>
    <name evidence="10" type="ORF">LSH36_68g01009</name>
</gene>
<comment type="catalytic activity">
    <reaction evidence="7">
        <text>(6S)-5,6,7,8-tetrahydrofolate + NADP(+) = 7,8-dihydrofolate + NADPH + H(+)</text>
        <dbReference type="Rhea" id="RHEA:15009"/>
        <dbReference type="ChEBI" id="CHEBI:15378"/>
        <dbReference type="ChEBI" id="CHEBI:57451"/>
        <dbReference type="ChEBI" id="CHEBI:57453"/>
        <dbReference type="ChEBI" id="CHEBI:57783"/>
        <dbReference type="ChEBI" id="CHEBI:58349"/>
        <dbReference type="EC" id="1.5.1.3"/>
    </reaction>
</comment>
<dbReference type="FunFam" id="3.40.430.10:FF:000002">
    <property type="entry name" value="Dihydrofolate reductase"/>
    <property type="match status" value="1"/>
</dbReference>